<keyword evidence="4" id="KW-1185">Reference proteome</keyword>
<dbReference type="Proteomes" id="UP001222027">
    <property type="component" value="Unassembled WGS sequence"/>
</dbReference>
<dbReference type="SUPFAM" id="SSF46934">
    <property type="entry name" value="UBA-like"/>
    <property type="match status" value="1"/>
</dbReference>
<evidence type="ECO:0000259" key="2">
    <source>
        <dbReference type="Pfam" id="PF06972"/>
    </source>
</evidence>
<dbReference type="PANTHER" id="PTHR47070">
    <property type="entry name" value="HYDROXYPROLINE-RICH GLYCOPROTEIN-LIKE"/>
    <property type="match status" value="1"/>
</dbReference>
<evidence type="ECO:0000256" key="1">
    <source>
        <dbReference type="SAM" id="MobiDB-lite"/>
    </source>
</evidence>
<evidence type="ECO:0000313" key="3">
    <source>
        <dbReference type="EMBL" id="KAJ8493664.1"/>
    </source>
</evidence>
<dbReference type="InterPro" id="IPR009060">
    <property type="entry name" value="UBA-like_sf"/>
</dbReference>
<gene>
    <name evidence="3" type="ORF">OPV22_015385</name>
</gene>
<organism evidence="3 4">
    <name type="scientific">Ensete ventricosum</name>
    <name type="common">Abyssinian banana</name>
    <name type="synonym">Musa ensete</name>
    <dbReference type="NCBI Taxonomy" id="4639"/>
    <lineage>
        <taxon>Eukaryota</taxon>
        <taxon>Viridiplantae</taxon>
        <taxon>Streptophyta</taxon>
        <taxon>Embryophyta</taxon>
        <taxon>Tracheophyta</taxon>
        <taxon>Spermatophyta</taxon>
        <taxon>Magnoliopsida</taxon>
        <taxon>Liliopsida</taxon>
        <taxon>Zingiberales</taxon>
        <taxon>Musaceae</taxon>
        <taxon>Ensete</taxon>
    </lineage>
</organism>
<feature type="domain" description="GBF-interacting protein 1 N-terminal" evidence="2">
    <location>
        <begin position="17"/>
        <end position="72"/>
    </location>
</feature>
<dbReference type="InterPro" id="IPR009719">
    <property type="entry name" value="GIP1_N"/>
</dbReference>
<feature type="region of interest" description="Disordered" evidence="1">
    <location>
        <begin position="60"/>
        <end position="88"/>
    </location>
</feature>
<accession>A0AAV8R5J1</accession>
<dbReference type="PANTHER" id="PTHR47070:SF2">
    <property type="entry name" value="OS06G0206100 PROTEIN"/>
    <property type="match status" value="1"/>
</dbReference>
<evidence type="ECO:0000313" key="4">
    <source>
        <dbReference type="Proteomes" id="UP001222027"/>
    </source>
</evidence>
<dbReference type="Pfam" id="PF06972">
    <property type="entry name" value="GIP1_N"/>
    <property type="match status" value="1"/>
</dbReference>
<sequence>MVLVSNIDGGSQVVLLRVRKTIQSIREVVGNHSDADIYAVLKETNMESNETVQKLLNQDPFHKVKRRDRKKEAQHTGSRGFADTRKQVAQNIPSGKPFRLWNQNSRRRGFIRNLVPDAGISCEFRIVRDNRVSQNFNKDAKEEESKQLVPSNEQTMSDVPEKSSTRVPSDQKHSVSANSDECLISACFDGSTHGPDYVQDEKLSRTKSPSQQDKCEAIASVVQNETQTSGVPNSFIGMSSSSSDPIHVPSLDSASAGKMGAIQHEVRVVGFQRQTSDDPENHSSVSNSFLSSSLSGKNISFPVESTGHQSYTAKSHSLNQISPSAAHLYSTSLSRQSHGCYHNSRLHQHTLSQQKVCRDSLHDQSSTSPCGSQEPPPENNGCVSPQTIQTYDDIRLVEINSPPFNTQEEQQLQNPHRLQSFSAYDNHSSYDVPFFKIVMDDNAHVQGSTSSSEQVLSFHAACSSFSSLAMTQQQQLVQHQQPIAQLYPQIHMPHFPNFVPYHHIISPLYIPPMAMPNYASNPGYPHPSTVNSYVLMLGGSSHVTASKCATTQYKPIAAGNPTGYGTYTNPASFAISFPVAVSNTTTHEDLNSVKYKDNDFVPNPQLDTSDIWIQTSQELPNLQSAPYYSLSGQAPRSAFLPAHAAFNATSHTSHVQYPGLYPQPQPTSMVNSHHLLQQQVPPALGWSLGLGMESPGPQITRPNQFVQTMVNKLWKKLACASES</sequence>
<proteinExistence type="predicted"/>
<feature type="compositionally biased region" description="Polar residues" evidence="1">
    <location>
        <begin position="148"/>
        <end position="157"/>
    </location>
</feature>
<dbReference type="AlphaFoldDB" id="A0AAV8R5J1"/>
<name>A0AAV8R5J1_ENSVE</name>
<feature type="region of interest" description="Disordered" evidence="1">
    <location>
        <begin position="352"/>
        <end position="385"/>
    </location>
</feature>
<reference evidence="3 4" key="1">
    <citation type="submission" date="2022-12" db="EMBL/GenBank/DDBJ databases">
        <title>Chromosome-scale assembly of the Ensete ventricosum genome.</title>
        <authorList>
            <person name="Dussert Y."/>
            <person name="Stocks J."/>
            <person name="Wendawek A."/>
            <person name="Woldeyes F."/>
            <person name="Nichols R.A."/>
            <person name="Borrell J.S."/>
        </authorList>
    </citation>
    <scope>NUCLEOTIDE SEQUENCE [LARGE SCALE GENOMIC DNA]</scope>
    <source>
        <strain evidence="4">cv. Maze</strain>
        <tissue evidence="3">Seeds</tissue>
    </source>
</reference>
<protein>
    <recommendedName>
        <fullName evidence="2">GBF-interacting protein 1 N-terminal domain-containing protein</fullName>
    </recommendedName>
</protein>
<comment type="caution">
    <text evidence="3">The sequence shown here is derived from an EMBL/GenBank/DDBJ whole genome shotgun (WGS) entry which is preliminary data.</text>
</comment>
<feature type="region of interest" description="Disordered" evidence="1">
    <location>
        <begin position="137"/>
        <end position="177"/>
    </location>
</feature>
<dbReference type="EMBL" id="JAQQAF010000004">
    <property type="protein sequence ID" value="KAJ8493664.1"/>
    <property type="molecule type" value="Genomic_DNA"/>
</dbReference>
<feature type="compositionally biased region" description="Basic and acidic residues" evidence="1">
    <location>
        <begin position="159"/>
        <end position="173"/>
    </location>
</feature>